<evidence type="ECO:0000313" key="5">
    <source>
        <dbReference type="Proteomes" id="UP001212841"/>
    </source>
</evidence>
<dbReference type="InterPro" id="IPR045307">
    <property type="entry name" value="ADCK1_dom"/>
</dbReference>
<evidence type="ECO:0000256" key="1">
    <source>
        <dbReference type="ARBA" id="ARBA00009670"/>
    </source>
</evidence>
<proteinExistence type="inferred from homology"/>
<evidence type="ECO:0000259" key="3">
    <source>
        <dbReference type="Pfam" id="PF03109"/>
    </source>
</evidence>
<keyword evidence="2" id="KW-0472">Membrane</keyword>
<dbReference type="EMBL" id="JADGJD010000215">
    <property type="protein sequence ID" value="KAJ3053344.1"/>
    <property type="molecule type" value="Genomic_DNA"/>
</dbReference>
<dbReference type="PANTHER" id="PTHR43173">
    <property type="entry name" value="ABC1 FAMILY PROTEIN"/>
    <property type="match status" value="1"/>
</dbReference>
<name>A0AAD5X3I6_9FUNG</name>
<dbReference type="InterPro" id="IPR051130">
    <property type="entry name" value="Mito_struct-func_regulator"/>
</dbReference>
<organism evidence="4 5">
    <name type="scientific">Rhizophlyctis rosea</name>
    <dbReference type="NCBI Taxonomy" id="64517"/>
    <lineage>
        <taxon>Eukaryota</taxon>
        <taxon>Fungi</taxon>
        <taxon>Fungi incertae sedis</taxon>
        <taxon>Chytridiomycota</taxon>
        <taxon>Chytridiomycota incertae sedis</taxon>
        <taxon>Chytridiomycetes</taxon>
        <taxon>Rhizophlyctidales</taxon>
        <taxon>Rhizophlyctidaceae</taxon>
        <taxon>Rhizophlyctis</taxon>
    </lineage>
</organism>
<keyword evidence="2" id="KW-0812">Transmembrane</keyword>
<protein>
    <recommendedName>
        <fullName evidence="3">ABC1 atypical kinase-like domain-containing protein</fullName>
    </recommendedName>
</protein>
<gene>
    <name evidence="4" type="ORF">HK097_004482</name>
</gene>
<keyword evidence="5" id="KW-1185">Reference proteome</keyword>
<dbReference type="InterPro" id="IPR011009">
    <property type="entry name" value="Kinase-like_dom_sf"/>
</dbReference>
<reference evidence="4" key="1">
    <citation type="submission" date="2020-05" db="EMBL/GenBank/DDBJ databases">
        <title>Phylogenomic resolution of chytrid fungi.</title>
        <authorList>
            <person name="Stajich J.E."/>
            <person name="Amses K."/>
            <person name="Simmons R."/>
            <person name="Seto K."/>
            <person name="Myers J."/>
            <person name="Bonds A."/>
            <person name="Quandt C.A."/>
            <person name="Barry K."/>
            <person name="Liu P."/>
            <person name="Grigoriev I."/>
            <person name="Longcore J.E."/>
            <person name="James T.Y."/>
        </authorList>
    </citation>
    <scope>NUCLEOTIDE SEQUENCE</scope>
    <source>
        <strain evidence="4">JEL0318</strain>
    </source>
</reference>
<dbReference type="AlphaFoldDB" id="A0AAD5X3I6"/>
<feature type="domain" description="ABC1 atypical kinase-like" evidence="3">
    <location>
        <begin position="111"/>
        <end position="364"/>
    </location>
</feature>
<comment type="similarity">
    <text evidence="1">Belongs to the protein kinase superfamily. ADCK protein kinase family.</text>
</comment>
<evidence type="ECO:0000256" key="2">
    <source>
        <dbReference type="SAM" id="Phobius"/>
    </source>
</evidence>
<dbReference type="InterPro" id="IPR004147">
    <property type="entry name" value="ABC1_dom"/>
</dbReference>
<sequence>MLRTLLSYKPIRRTAFLAGAGATIWGVDNYYCHSALTRNVRTISAGLIILADYKLNFTPGKVDEIDQLHERTAKRILDVCQKNGGLYIKFGQQIASVPVLPAAYARTFKVLYDNAPAVPYPEVEQIFLQEFGKLPSDDYQTFSRQPLASASIAQVHRATLPDGSVVAVKVQKPSIRYQMDMDLWTYRLLLRVYEHLFDLPLVWSADYIETHLRQETDFLHEGRNAERAAKAAKTAPGIGDKVYVPKVYWDLSSKRVLSAEWINGIALNDMEKIDAKGWSRKEIMTTMVDVFADQIFREGFVHGDPHPGNILVRDHPKSLNSRHTKPQLVLLDHGLYVDCRPAFKHEYALFWKALFTQDMETLKRVTESWGIRDVEIFASATLQRPWRKGHAVHVEAPAIGDAFRRQEEIKERVKHFLSNTDIMPKELIFLGRNMNLIRSNNKLYGSPVNRINMMANRAVENLGLTQHFSRLNFSYWMFRGTLFLSALSFYMVRIVQKVRNRVLGKGEGGGFEDLMDKASMKAMEEFGIKIDESVFEG</sequence>
<dbReference type="Pfam" id="PF03109">
    <property type="entry name" value="ABC1"/>
    <property type="match status" value="1"/>
</dbReference>
<comment type="caution">
    <text evidence="4">The sequence shown here is derived from an EMBL/GenBank/DDBJ whole genome shotgun (WGS) entry which is preliminary data.</text>
</comment>
<feature type="transmembrane region" description="Helical" evidence="2">
    <location>
        <begin position="473"/>
        <end position="492"/>
    </location>
</feature>
<keyword evidence="2" id="KW-1133">Transmembrane helix</keyword>
<dbReference type="CDD" id="cd13969">
    <property type="entry name" value="ADCK1-like"/>
    <property type="match status" value="1"/>
</dbReference>
<accession>A0AAD5X3I6</accession>
<dbReference type="SUPFAM" id="SSF56112">
    <property type="entry name" value="Protein kinase-like (PK-like)"/>
    <property type="match status" value="1"/>
</dbReference>
<dbReference type="PANTHER" id="PTHR43173:SF37">
    <property type="entry name" value="ABC1 FAMILY PROTEIN C10F6.14C"/>
    <property type="match status" value="1"/>
</dbReference>
<dbReference type="Proteomes" id="UP001212841">
    <property type="component" value="Unassembled WGS sequence"/>
</dbReference>
<evidence type="ECO:0000313" key="4">
    <source>
        <dbReference type="EMBL" id="KAJ3053344.1"/>
    </source>
</evidence>